<comment type="caution">
    <text evidence="3">The sequence shown here is derived from an EMBL/GenBank/DDBJ whole genome shotgun (WGS) entry which is preliminary data.</text>
</comment>
<name>A0A3L8R2C5_STRRN</name>
<feature type="region of interest" description="Disordered" evidence="1">
    <location>
        <begin position="127"/>
        <end position="156"/>
    </location>
</feature>
<accession>A0A3L8R2C5</accession>
<sequence>MAWCARCQGACERGDFEVVGTGHRGCDGRGRSDPGDGADPGWSPVSCPTCGTPPGRVYGFHGRVVADVPVDGRRVVVSVQVRRLSVITTQRYHRLRYRAARLTDSHSAHNRSGIPPESRRDCATYPHSQHRAERPAPRCPRHHHQLRTRNKGRDRKVEALVSVSPGSCPRGYLDQYPTAHTPHDGAGAGVATGLTREAVPGPRPGARRTAASTAGPAARDHGRQREGSPRSRAQVTW</sequence>
<evidence type="ECO:0000259" key="2">
    <source>
        <dbReference type="Pfam" id="PF14690"/>
    </source>
</evidence>
<reference evidence="3 4" key="1">
    <citation type="journal article" date="2018" name="J. Biol. Chem.">
        <title>Discovery of the actinoplanic acid pathway in Streptomyces rapamycinicus reveals a genetically conserved synergism with rapamycin.</title>
        <authorList>
            <person name="Mrak P."/>
            <person name="Krastel P."/>
            <person name="Pivk Lukancic P."/>
            <person name="Tao J."/>
            <person name="Pistorius D."/>
            <person name="Moore C.M."/>
        </authorList>
    </citation>
    <scope>NUCLEOTIDE SEQUENCE [LARGE SCALE GENOMIC DNA]</scope>
    <source>
        <strain evidence="3 4">NRRL 5491</strain>
    </source>
</reference>
<proteinExistence type="predicted"/>
<feature type="region of interest" description="Disordered" evidence="1">
    <location>
        <begin position="175"/>
        <end position="237"/>
    </location>
</feature>
<feature type="domain" description="Transposase IS204/IS1001/IS1096/IS1165 zinc-finger" evidence="2">
    <location>
        <begin position="44"/>
        <end position="84"/>
    </location>
</feature>
<dbReference type="InterPro" id="IPR029261">
    <property type="entry name" value="Transposase_Znf"/>
</dbReference>
<evidence type="ECO:0000313" key="4">
    <source>
        <dbReference type="Proteomes" id="UP000281594"/>
    </source>
</evidence>
<dbReference type="Pfam" id="PF14690">
    <property type="entry name" value="Zn_ribbon_ISL3"/>
    <property type="match status" value="1"/>
</dbReference>
<feature type="compositionally biased region" description="Basic residues" evidence="1">
    <location>
        <begin position="139"/>
        <end position="154"/>
    </location>
</feature>
<evidence type="ECO:0000313" key="3">
    <source>
        <dbReference type="EMBL" id="RLV73769.1"/>
    </source>
</evidence>
<evidence type="ECO:0000256" key="1">
    <source>
        <dbReference type="SAM" id="MobiDB-lite"/>
    </source>
</evidence>
<dbReference type="AlphaFoldDB" id="A0A3L8R2C5"/>
<organism evidence="3 4">
    <name type="scientific">Streptomyces rapamycinicus (strain ATCC 29253 / DSM 41530 / NRRL 5491 / AYB-994)</name>
    <name type="common">Streptomyces hygroscopicus (strain ATCC 29253)</name>
    <dbReference type="NCBI Taxonomy" id="1343740"/>
    <lineage>
        <taxon>Bacteria</taxon>
        <taxon>Bacillati</taxon>
        <taxon>Actinomycetota</taxon>
        <taxon>Actinomycetes</taxon>
        <taxon>Kitasatosporales</taxon>
        <taxon>Streptomycetaceae</taxon>
        <taxon>Streptomyces</taxon>
        <taxon>Streptomyces violaceusniger group</taxon>
    </lineage>
</organism>
<protein>
    <submittedName>
        <fullName evidence="3">Transposase</fullName>
    </submittedName>
</protein>
<feature type="compositionally biased region" description="Basic and acidic residues" evidence="1">
    <location>
        <begin position="218"/>
        <end position="229"/>
    </location>
</feature>
<gene>
    <name evidence="3" type="ORF">D3C57_131125</name>
</gene>
<dbReference type="Proteomes" id="UP000281594">
    <property type="component" value="Unassembled WGS sequence"/>
</dbReference>
<dbReference type="EMBL" id="QYCY01000002">
    <property type="protein sequence ID" value="RLV73769.1"/>
    <property type="molecule type" value="Genomic_DNA"/>
</dbReference>